<keyword evidence="4" id="KW-1185">Reference proteome</keyword>
<comment type="caution">
    <text evidence="3">The sequence shown here is derived from an EMBL/GenBank/DDBJ whole genome shotgun (WGS) entry which is preliminary data.</text>
</comment>
<evidence type="ECO:0000256" key="1">
    <source>
        <dbReference type="ARBA" id="ARBA00022737"/>
    </source>
</evidence>
<reference evidence="3 4" key="1">
    <citation type="submission" date="2023-12" db="EMBL/GenBank/DDBJ databases">
        <title>A high-quality genome assembly for Dillenia turbinata (Dilleniales).</title>
        <authorList>
            <person name="Chanderbali A."/>
        </authorList>
    </citation>
    <scope>NUCLEOTIDE SEQUENCE [LARGE SCALE GENOMIC DNA]</scope>
    <source>
        <strain evidence="3">LSX21</strain>
        <tissue evidence="3">Leaf</tissue>
    </source>
</reference>
<dbReference type="FunFam" id="1.25.40.10:FF:000090">
    <property type="entry name" value="Pentatricopeptide repeat-containing protein, chloroplastic"/>
    <property type="match status" value="1"/>
</dbReference>
<evidence type="ECO:0000256" key="2">
    <source>
        <dbReference type="PROSITE-ProRule" id="PRU00708"/>
    </source>
</evidence>
<dbReference type="GO" id="GO:0003723">
    <property type="term" value="F:RNA binding"/>
    <property type="evidence" value="ECO:0007669"/>
    <property type="project" value="InterPro"/>
</dbReference>
<sequence length="313" mass="35271">MRNIGDIRRYASLLDACTAKKDLNTLKKIHAILITLSLSTHDFLRAKLVSSYASASQISEAFFIFSLTNRKPTFLYNTLLRSLSSLSLFPQSLSLFRHLILSHKPLTPQTFPPVLKSISSLSALRLGRQVHSVISMNGFSTNLGNCNALVTMYAKCGDLVSSRKVFDRIPERDLVSFTARMCGYCMHGEFSQVFELFESMVKEGIRPDEMAFTSVLTTCSHEGLVEKGKGYFEMMERKFRMRPSLEHFTCMVDMLGRAGRVEDAEEIIWGMDVEPDEALWGALLGACKKHGKVDVAERIAEKVYARRLNFVAN</sequence>
<dbReference type="InterPro" id="IPR002885">
    <property type="entry name" value="PPR_rpt"/>
</dbReference>
<proteinExistence type="predicted"/>
<dbReference type="Gene3D" id="1.25.40.10">
    <property type="entry name" value="Tetratricopeptide repeat domain"/>
    <property type="match status" value="2"/>
</dbReference>
<dbReference type="Pfam" id="PF01535">
    <property type="entry name" value="PPR"/>
    <property type="match status" value="1"/>
</dbReference>
<feature type="repeat" description="PPR" evidence="2">
    <location>
        <begin position="173"/>
        <end position="207"/>
    </location>
</feature>
<dbReference type="GO" id="GO:0009451">
    <property type="term" value="P:RNA modification"/>
    <property type="evidence" value="ECO:0007669"/>
    <property type="project" value="InterPro"/>
</dbReference>
<gene>
    <name evidence="3" type="ORF">RJ641_008241</name>
</gene>
<name>A0AAN8Z691_9MAGN</name>
<dbReference type="EMBL" id="JBAMMX010000015">
    <property type="protein sequence ID" value="KAK6926522.1"/>
    <property type="molecule type" value="Genomic_DNA"/>
</dbReference>
<dbReference type="Proteomes" id="UP001370490">
    <property type="component" value="Unassembled WGS sequence"/>
</dbReference>
<accession>A0AAN8Z691</accession>
<dbReference type="PANTHER" id="PTHR47926">
    <property type="entry name" value="PENTATRICOPEPTIDE REPEAT-CONTAINING PROTEIN"/>
    <property type="match status" value="1"/>
</dbReference>
<dbReference type="InterPro" id="IPR046960">
    <property type="entry name" value="PPR_At4g14850-like_plant"/>
</dbReference>
<protein>
    <submittedName>
        <fullName evidence="3">Pentatricopeptide repeat</fullName>
    </submittedName>
</protein>
<dbReference type="NCBIfam" id="TIGR00756">
    <property type="entry name" value="PPR"/>
    <property type="match status" value="1"/>
</dbReference>
<keyword evidence="1" id="KW-0677">Repeat</keyword>
<organism evidence="3 4">
    <name type="scientific">Dillenia turbinata</name>
    <dbReference type="NCBI Taxonomy" id="194707"/>
    <lineage>
        <taxon>Eukaryota</taxon>
        <taxon>Viridiplantae</taxon>
        <taxon>Streptophyta</taxon>
        <taxon>Embryophyta</taxon>
        <taxon>Tracheophyta</taxon>
        <taxon>Spermatophyta</taxon>
        <taxon>Magnoliopsida</taxon>
        <taxon>eudicotyledons</taxon>
        <taxon>Gunneridae</taxon>
        <taxon>Pentapetalae</taxon>
        <taxon>Dilleniales</taxon>
        <taxon>Dilleniaceae</taxon>
        <taxon>Dillenia</taxon>
    </lineage>
</organism>
<dbReference type="PROSITE" id="PS51375">
    <property type="entry name" value="PPR"/>
    <property type="match status" value="1"/>
</dbReference>
<dbReference type="AlphaFoldDB" id="A0AAN8Z691"/>
<evidence type="ECO:0000313" key="3">
    <source>
        <dbReference type="EMBL" id="KAK6926522.1"/>
    </source>
</evidence>
<dbReference type="InterPro" id="IPR011990">
    <property type="entry name" value="TPR-like_helical_dom_sf"/>
</dbReference>
<evidence type="ECO:0000313" key="4">
    <source>
        <dbReference type="Proteomes" id="UP001370490"/>
    </source>
</evidence>
<dbReference type="Pfam" id="PF13041">
    <property type="entry name" value="PPR_2"/>
    <property type="match status" value="1"/>
</dbReference>